<reference evidence="1" key="1">
    <citation type="journal article" date="2020" name="New Phytol.">
        <title>Comparative genomics reveals dynamic genome evolution in host specialist ectomycorrhizal fungi.</title>
        <authorList>
            <person name="Lofgren L.A."/>
            <person name="Nguyen N.H."/>
            <person name="Vilgalys R."/>
            <person name="Ruytinx J."/>
            <person name="Liao H.L."/>
            <person name="Branco S."/>
            <person name="Kuo A."/>
            <person name="LaButti K."/>
            <person name="Lipzen A."/>
            <person name="Andreopoulos W."/>
            <person name="Pangilinan J."/>
            <person name="Riley R."/>
            <person name="Hundley H."/>
            <person name="Na H."/>
            <person name="Barry K."/>
            <person name="Grigoriev I.V."/>
            <person name="Stajich J.E."/>
            <person name="Kennedy P.G."/>
        </authorList>
    </citation>
    <scope>NUCLEOTIDE SEQUENCE</scope>
    <source>
        <strain evidence="1">MN1</strain>
    </source>
</reference>
<sequence>ATSVDVKWLFSHGHLILLHTRSHLSVQSMHALLCLGLWSELGIPSVGHTPGPLCQYLLQNLYPLLGCGYICVYGYRFDL</sequence>
<comment type="caution">
    <text evidence="1">The sequence shown here is derived from an EMBL/GenBank/DDBJ whole genome shotgun (WGS) entry which is preliminary data.</text>
</comment>
<dbReference type="GeneID" id="64625696"/>
<accession>A0A9P7E042</accession>
<dbReference type="EMBL" id="JABBWG010000045">
    <property type="protein sequence ID" value="KAG1807164.1"/>
    <property type="molecule type" value="Genomic_DNA"/>
</dbReference>
<evidence type="ECO:0000313" key="2">
    <source>
        <dbReference type="Proteomes" id="UP000807769"/>
    </source>
</evidence>
<evidence type="ECO:0000313" key="1">
    <source>
        <dbReference type="EMBL" id="KAG1807164.1"/>
    </source>
</evidence>
<organism evidence="1 2">
    <name type="scientific">Suillus subaureus</name>
    <dbReference type="NCBI Taxonomy" id="48587"/>
    <lineage>
        <taxon>Eukaryota</taxon>
        <taxon>Fungi</taxon>
        <taxon>Dikarya</taxon>
        <taxon>Basidiomycota</taxon>
        <taxon>Agaricomycotina</taxon>
        <taxon>Agaricomycetes</taxon>
        <taxon>Agaricomycetidae</taxon>
        <taxon>Boletales</taxon>
        <taxon>Suillineae</taxon>
        <taxon>Suillaceae</taxon>
        <taxon>Suillus</taxon>
    </lineage>
</organism>
<feature type="non-terminal residue" evidence="1">
    <location>
        <position position="1"/>
    </location>
</feature>
<dbReference type="RefSeq" id="XP_041187900.1">
    <property type="nucleotide sequence ID" value="XM_041331679.1"/>
</dbReference>
<gene>
    <name evidence="1" type="ORF">BJ212DRAFT_1282336</name>
</gene>
<protein>
    <submittedName>
        <fullName evidence="1">Uncharacterized protein</fullName>
    </submittedName>
</protein>
<dbReference type="Proteomes" id="UP000807769">
    <property type="component" value="Unassembled WGS sequence"/>
</dbReference>
<name>A0A9P7E042_9AGAM</name>
<proteinExistence type="predicted"/>
<keyword evidence="2" id="KW-1185">Reference proteome</keyword>
<dbReference type="OrthoDB" id="2678088at2759"/>
<dbReference type="AlphaFoldDB" id="A0A9P7E042"/>